<keyword evidence="10 23" id="KW-0732">Signal</keyword>
<dbReference type="SUPFAM" id="SSF52058">
    <property type="entry name" value="L domain-like"/>
    <property type="match status" value="2"/>
</dbReference>
<dbReference type="InterPro" id="IPR008271">
    <property type="entry name" value="Ser/Thr_kinase_AS"/>
</dbReference>
<evidence type="ECO:0000256" key="19">
    <source>
        <dbReference type="ARBA" id="ARBA00047899"/>
    </source>
</evidence>
<dbReference type="CDD" id="cd14066">
    <property type="entry name" value="STKc_IRAK"/>
    <property type="match status" value="1"/>
</dbReference>
<evidence type="ECO:0000256" key="2">
    <source>
        <dbReference type="ARBA" id="ARBA00008684"/>
    </source>
</evidence>
<dbReference type="InterPro" id="IPR013210">
    <property type="entry name" value="LRR_N_plant-typ"/>
</dbReference>
<dbReference type="InterPro" id="IPR001611">
    <property type="entry name" value="Leu-rich_rpt"/>
</dbReference>
<keyword evidence="8 25" id="KW-0808">Transferase</keyword>
<dbReference type="PROSITE" id="PS50011">
    <property type="entry name" value="PROTEIN_KINASE_DOM"/>
    <property type="match status" value="1"/>
</dbReference>
<evidence type="ECO:0000256" key="13">
    <source>
        <dbReference type="ARBA" id="ARBA00022777"/>
    </source>
</evidence>
<proteinExistence type="inferred from homology"/>
<dbReference type="GO" id="GO:0005886">
    <property type="term" value="C:plasma membrane"/>
    <property type="evidence" value="ECO:0007669"/>
    <property type="project" value="UniProtKB-SubCell"/>
</dbReference>
<keyword evidence="16 22" id="KW-0472">Membrane</keyword>
<keyword evidence="14 21" id="KW-0067">ATP-binding</keyword>
<evidence type="ECO:0000256" key="3">
    <source>
        <dbReference type="ARBA" id="ARBA00012513"/>
    </source>
</evidence>
<evidence type="ECO:0000313" key="26">
    <source>
        <dbReference type="Proteomes" id="UP001567538"/>
    </source>
</evidence>
<evidence type="ECO:0000256" key="20">
    <source>
        <dbReference type="ARBA" id="ARBA00048679"/>
    </source>
</evidence>
<keyword evidence="4" id="KW-1003">Cell membrane</keyword>
<evidence type="ECO:0000256" key="18">
    <source>
        <dbReference type="ARBA" id="ARBA00023180"/>
    </source>
</evidence>
<feature type="chain" id="PRO_5044892577" description="non-specific serine/threonine protein kinase" evidence="23">
    <location>
        <begin position="21"/>
        <end position="978"/>
    </location>
</feature>
<evidence type="ECO:0000256" key="4">
    <source>
        <dbReference type="ARBA" id="ARBA00022475"/>
    </source>
</evidence>
<dbReference type="SMART" id="SM00220">
    <property type="entry name" value="S_TKc"/>
    <property type="match status" value="1"/>
</dbReference>
<evidence type="ECO:0000256" key="15">
    <source>
        <dbReference type="ARBA" id="ARBA00022989"/>
    </source>
</evidence>
<evidence type="ECO:0000256" key="8">
    <source>
        <dbReference type="ARBA" id="ARBA00022679"/>
    </source>
</evidence>
<sequence length="978" mass="107313">MLFKIAIFISLMHHLLTTLGHHHPHSLHTDRAALLAFKTSITSDPHSRLANWDQLTPVCNFTGVQCSPIQHRRVVYLNLNASGLTGPVPLAVSNLTQLRYLHLADNNFSGPIPWEISSIRNLVELKLGSNNLQGQIPASFSLLSNLKLIHLYDNSLTGAIPAAFFANCTGLKNIDFSSNQLTGTIPSEIGNCPDLWAVSLYNNQLVGEIPSSLGNATGMLSLDVEDNSISGQLPAELISRFANLSYLHLSDNHMTSHHRNTNLEPFFAALANCSELEELELAGLGLGGTLPSSIAKLSHKMKTFQLQENMIHGSIPSAIWKLSKLTLLNLTSNFLVGKISPEISNLSRLEQLSLSNNFFTEIPAALGQLSSLGLIDVSHNNLSGRIPEDVGNLASLNFLFLNNNLLSGEIPSTIGGCLALQKLDLSHNFLTGRVPPNITNLQEMRWFLNLSHNQLDGPLPVELSKLEKVEEIDLSCNRFNGTISSLISSCYALKLVNFSNNSIQGALPQTLGDLKSIVAMDFSNNKLSGRIPASLNKSKTLTFLNLSGNSFEGMIPTGGVFVNITRSSFLNNPKLCGSVLGIPPCKRKHYYFRSRTYLIIFCVIIFVSGFLSTICCVIGCQRVRVNISRRRSRKERKESPELTQKFPRMTYKELVEATAGFDDERLVGSGSYGRVYRGSLPDGTQIAVKVLQLQTSNSTKVFNRECQILKRIRHRNLIRIITACSLPEFKAFVLPYMANGSLDAHLYPHEGLRAGSAGLTLLQRVNICSDIAEGMAYLHHHSPVKVIHCDLKPSNVLLNDDMTALVSDFGISRLVMTVEGSGMVENAGNSTANMLCGSIGYIAPEYGFGAEKSTKGDVYSFGVMVLEMVTRKRPTDEMFEGGMSLHRYVKSERMENVVDHSLLGALRDVSPPVMRMWEVAIGELIELGLVCTHDSPTLRPTMLDCADDLDRLKSYLIGDTTATFSSSLAVSSSTFNDS</sequence>
<keyword evidence="13 25" id="KW-0418">Kinase</keyword>
<evidence type="ECO:0000256" key="10">
    <source>
        <dbReference type="ARBA" id="ARBA00022729"/>
    </source>
</evidence>
<evidence type="ECO:0000256" key="11">
    <source>
        <dbReference type="ARBA" id="ARBA00022737"/>
    </source>
</evidence>
<dbReference type="GO" id="GO:0006952">
    <property type="term" value="P:defense response"/>
    <property type="evidence" value="ECO:0007669"/>
    <property type="project" value="UniProtKB-ARBA"/>
</dbReference>
<evidence type="ECO:0000256" key="21">
    <source>
        <dbReference type="PROSITE-ProRule" id="PRU10141"/>
    </source>
</evidence>
<evidence type="ECO:0000256" key="14">
    <source>
        <dbReference type="ARBA" id="ARBA00022840"/>
    </source>
</evidence>
<keyword evidence="7" id="KW-0433">Leucine-rich repeat</keyword>
<dbReference type="Gene3D" id="3.80.10.10">
    <property type="entry name" value="Ribonuclease Inhibitor"/>
    <property type="match status" value="3"/>
</dbReference>
<comment type="catalytic activity">
    <reaction evidence="19">
        <text>L-threonyl-[protein] + ATP = O-phospho-L-threonyl-[protein] + ADP + H(+)</text>
        <dbReference type="Rhea" id="RHEA:46608"/>
        <dbReference type="Rhea" id="RHEA-COMP:11060"/>
        <dbReference type="Rhea" id="RHEA-COMP:11605"/>
        <dbReference type="ChEBI" id="CHEBI:15378"/>
        <dbReference type="ChEBI" id="CHEBI:30013"/>
        <dbReference type="ChEBI" id="CHEBI:30616"/>
        <dbReference type="ChEBI" id="CHEBI:61977"/>
        <dbReference type="ChEBI" id="CHEBI:456216"/>
        <dbReference type="EC" id="2.7.11.1"/>
    </reaction>
</comment>
<comment type="similarity">
    <text evidence="2">Belongs to the protein kinase superfamily. Ser/Thr protein kinase family.</text>
</comment>
<evidence type="ECO:0000259" key="24">
    <source>
        <dbReference type="PROSITE" id="PS50011"/>
    </source>
</evidence>
<dbReference type="GO" id="GO:0005524">
    <property type="term" value="F:ATP binding"/>
    <property type="evidence" value="ECO:0007669"/>
    <property type="project" value="UniProtKB-UniRule"/>
</dbReference>
<dbReference type="InterPro" id="IPR017441">
    <property type="entry name" value="Protein_kinase_ATP_BS"/>
</dbReference>
<organism evidence="25 26">
    <name type="scientific">Salvia divinorum</name>
    <name type="common">Maria pastora</name>
    <name type="synonym">Diviner's sage</name>
    <dbReference type="NCBI Taxonomy" id="28513"/>
    <lineage>
        <taxon>Eukaryota</taxon>
        <taxon>Viridiplantae</taxon>
        <taxon>Streptophyta</taxon>
        <taxon>Embryophyta</taxon>
        <taxon>Tracheophyta</taxon>
        <taxon>Spermatophyta</taxon>
        <taxon>Magnoliopsida</taxon>
        <taxon>eudicotyledons</taxon>
        <taxon>Gunneridae</taxon>
        <taxon>Pentapetalae</taxon>
        <taxon>asterids</taxon>
        <taxon>lamiids</taxon>
        <taxon>Lamiales</taxon>
        <taxon>Lamiaceae</taxon>
        <taxon>Nepetoideae</taxon>
        <taxon>Mentheae</taxon>
        <taxon>Salviinae</taxon>
        <taxon>Salvia</taxon>
        <taxon>Salvia subgen. Calosphace</taxon>
    </lineage>
</organism>
<dbReference type="InterPro" id="IPR003591">
    <property type="entry name" value="Leu-rich_rpt_typical-subtyp"/>
</dbReference>
<dbReference type="EC" id="2.7.11.1" evidence="3"/>
<dbReference type="Pfam" id="PF00069">
    <property type="entry name" value="Pkinase"/>
    <property type="match status" value="1"/>
</dbReference>
<keyword evidence="11" id="KW-0677">Repeat</keyword>
<keyword evidence="18" id="KW-0325">Glycoprotein</keyword>
<dbReference type="FunFam" id="3.80.10.10:FF:000041">
    <property type="entry name" value="LRR receptor-like serine/threonine-protein kinase ERECTA"/>
    <property type="match status" value="1"/>
</dbReference>
<dbReference type="InterPro" id="IPR011009">
    <property type="entry name" value="Kinase-like_dom_sf"/>
</dbReference>
<evidence type="ECO:0000256" key="16">
    <source>
        <dbReference type="ARBA" id="ARBA00023136"/>
    </source>
</evidence>
<dbReference type="FunFam" id="3.30.200.20:FF:000543">
    <property type="entry name" value="Putative leucine-rich repeat receptor-like serine/threonine-protein kinase"/>
    <property type="match status" value="1"/>
</dbReference>
<feature type="domain" description="Protein kinase" evidence="24">
    <location>
        <begin position="661"/>
        <end position="956"/>
    </location>
</feature>
<reference evidence="25 26" key="1">
    <citation type="submission" date="2024-06" db="EMBL/GenBank/DDBJ databases">
        <title>A chromosome level genome sequence of Diviner's sage (Salvia divinorum).</title>
        <authorList>
            <person name="Ford S.A."/>
            <person name="Ro D.-K."/>
            <person name="Ness R.W."/>
            <person name="Phillips M.A."/>
        </authorList>
    </citation>
    <scope>NUCLEOTIDE SEQUENCE [LARGE SCALE GENOMIC DNA]</scope>
    <source>
        <strain evidence="25">SAF-2024a</strain>
        <tissue evidence="25">Leaf</tissue>
    </source>
</reference>
<dbReference type="Pfam" id="PF08263">
    <property type="entry name" value="LRRNT_2"/>
    <property type="match status" value="1"/>
</dbReference>
<keyword evidence="5 25" id="KW-0723">Serine/threonine-protein kinase</keyword>
<dbReference type="GO" id="GO:0004674">
    <property type="term" value="F:protein serine/threonine kinase activity"/>
    <property type="evidence" value="ECO:0007669"/>
    <property type="project" value="UniProtKB-KW"/>
</dbReference>
<dbReference type="AlphaFoldDB" id="A0ABD1HUW5"/>
<dbReference type="PANTHER" id="PTHR27008:SF510">
    <property type="entry name" value="OS09G0423200 PROTEIN"/>
    <property type="match status" value="1"/>
</dbReference>
<feature type="transmembrane region" description="Helical" evidence="22">
    <location>
        <begin position="597"/>
        <end position="620"/>
    </location>
</feature>
<keyword evidence="6" id="KW-0597">Phosphoprotein</keyword>
<dbReference type="Pfam" id="PF00560">
    <property type="entry name" value="LRR_1"/>
    <property type="match status" value="10"/>
</dbReference>
<dbReference type="Proteomes" id="UP001567538">
    <property type="component" value="Unassembled WGS sequence"/>
</dbReference>
<dbReference type="Gene3D" id="3.30.200.20">
    <property type="entry name" value="Phosphorylase Kinase, domain 1"/>
    <property type="match status" value="1"/>
</dbReference>
<evidence type="ECO:0000256" key="6">
    <source>
        <dbReference type="ARBA" id="ARBA00022553"/>
    </source>
</evidence>
<comment type="catalytic activity">
    <reaction evidence="20">
        <text>L-seryl-[protein] + ATP = O-phospho-L-seryl-[protein] + ADP + H(+)</text>
        <dbReference type="Rhea" id="RHEA:17989"/>
        <dbReference type="Rhea" id="RHEA-COMP:9863"/>
        <dbReference type="Rhea" id="RHEA-COMP:11604"/>
        <dbReference type="ChEBI" id="CHEBI:15378"/>
        <dbReference type="ChEBI" id="CHEBI:29999"/>
        <dbReference type="ChEBI" id="CHEBI:30616"/>
        <dbReference type="ChEBI" id="CHEBI:83421"/>
        <dbReference type="ChEBI" id="CHEBI:456216"/>
        <dbReference type="EC" id="2.7.11.1"/>
    </reaction>
</comment>
<evidence type="ECO:0000256" key="17">
    <source>
        <dbReference type="ARBA" id="ARBA00023170"/>
    </source>
</evidence>
<evidence type="ECO:0000313" key="25">
    <source>
        <dbReference type="EMBL" id="KAL1559043.1"/>
    </source>
</evidence>
<evidence type="ECO:0000256" key="12">
    <source>
        <dbReference type="ARBA" id="ARBA00022741"/>
    </source>
</evidence>
<dbReference type="SMART" id="SM00369">
    <property type="entry name" value="LRR_TYP"/>
    <property type="match status" value="4"/>
</dbReference>
<gene>
    <name evidence="25" type="ORF">AAHA92_09431</name>
</gene>
<evidence type="ECO:0000256" key="5">
    <source>
        <dbReference type="ARBA" id="ARBA00022527"/>
    </source>
</evidence>
<dbReference type="PROSITE" id="PS00108">
    <property type="entry name" value="PROTEIN_KINASE_ST"/>
    <property type="match status" value="1"/>
</dbReference>
<evidence type="ECO:0000256" key="9">
    <source>
        <dbReference type="ARBA" id="ARBA00022692"/>
    </source>
</evidence>
<feature type="binding site" evidence="21">
    <location>
        <position position="689"/>
    </location>
    <ligand>
        <name>ATP</name>
        <dbReference type="ChEBI" id="CHEBI:30616"/>
    </ligand>
</feature>
<keyword evidence="26" id="KW-1185">Reference proteome</keyword>
<comment type="subcellular location">
    <subcellularLocation>
        <location evidence="1">Cell membrane</location>
        <topology evidence="1">Single-pass membrane protein</topology>
    </subcellularLocation>
</comment>
<evidence type="ECO:0000256" key="23">
    <source>
        <dbReference type="SAM" id="SignalP"/>
    </source>
</evidence>
<dbReference type="SUPFAM" id="SSF56112">
    <property type="entry name" value="Protein kinase-like (PK-like)"/>
    <property type="match status" value="1"/>
</dbReference>
<dbReference type="GO" id="GO:0051707">
    <property type="term" value="P:response to other organism"/>
    <property type="evidence" value="ECO:0007669"/>
    <property type="project" value="UniProtKB-ARBA"/>
</dbReference>
<comment type="caution">
    <text evidence="25">The sequence shown here is derived from an EMBL/GenBank/DDBJ whole genome shotgun (WGS) entry which is preliminary data.</text>
</comment>
<dbReference type="PANTHER" id="PTHR27008">
    <property type="entry name" value="OS04G0122200 PROTEIN"/>
    <property type="match status" value="1"/>
</dbReference>
<name>A0ABD1HUW5_SALDI</name>
<dbReference type="InterPro" id="IPR032675">
    <property type="entry name" value="LRR_dom_sf"/>
</dbReference>
<keyword evidence="17" id="KW-0675">Receptor</keyword>
<dbReference type="Gene3D" id="1.10.510.10">
    <property type="entry name" value="Transferase(Phosphotransferase) domain 1"/>
    <property type="match status" value="1"/>
</dbReference>
<keyword evidence="9 22" id="KW-0812">Transmembrane</keyword>
<evidence type="ECO:0000256" key="7">
    <source>
        <dbReference type="ARBA" id="ARBA00022614"/>
    </source>
</evidence>
<evidence type="ECO:0000256" key="1">
    <source>
        <dbReference type="ARBA" id="ARBA00004162"/>
    </source>
</evidence>
<dbReference type="FunFam" id="1.10.510.10:FF:000358">
    <property type="entry name" value="Putative leucine-rich repeat receptor-like serine/threonine-protein kinase"/>
    <property type="match status" value="1"/>
</dbReference>
<keyword evidence="15 22" id="KW-1133">Transmembrane helix</keyword>
<feature type="signal peptide" evidence="23">
    <location>
        <begin position="1"/>
        <end position="20"/>
    </location>
</feature>
<protein>
    <recommendedName>
        <fullName evidence="3">non-specific serine/threonine protein kinase</fullName>
        <ecNumber evidence="3">2.7.11.1</ecNumber>
    </recommendedName>
</protein>
<keyword evidence="12 21" id="KW-0547">Nucleotide-binding</keyword>
<dbReference type="FunFam" id="3.80.10.10:FF:000095">
    <property type="entry name" value="LRR receptor-like serine/threonine-protein kinase GSO1"/>
    <property type="match status" value="2"/>
</dbReference>
<dbReference type="InterPro" id="IPR000719">
    <property type="entry name" value="Prot_kinase_dom"/>
</dbReference>
<evidence type="ECO:0000256" key="22">
    <source>
        <dbReference type="SAM" id="Phobius"/>
    </source>
</evidence>
<accession>A0ABD1HUW5</accession>
<dbReference type="PROSITE" id="PS00107">
    <property type="entry name" value="PROTEIN_KINASE_ATP"/>
    <property type="match status" value="1"/>
</dbReference>
<dbReference type="EMBL" id="JBEAFC010000004">
    <property type="protein sequence ID" value="KAL1559043.1"/>
    <property type="molecule type" value="Genomic_DNA"/>
</dbReference>
<dbReference type="InterPro" id="IPR051809">
    <property type="entry name" value="Plant_receptor-like_S/T_kinase"/>
</dbReference>